<dbReference type="AlphaFoldDB" id="A0AA85ITV3"/>
<protein>
    <recommendedName>
        <fullName evidence="8">Kinase</fullName>
        <ecNumber evidence="8">2.7.-.-</ecNumber>
    </recommendedName>
</protein>
<dbReference type="WBParaSite" id="TREG1_112040.4">
    <property type="protein sequence ID" value="TREG1_112040.4"/>
    <property type="gene ID" value="TREG1_112040"/>
</dbReference>
<evidence type="ECO:0000256" key="6">
    <source>
        <dbReference type="ARBA" id="ARBA00036164"/>
    </source>
</evidence>
<evidence type="ECO:0000256" key="4">
    <source>
        <dbReference type="ARBA" id="ARBA00022777"/>
    </source>
</evidence>
<keyword evidence="5" id="KW-0067">ATP-binding</keyword>
<evidence type="ECO:0000256" key="5">
    <source>
        <dbReference type="ARBA" id="ARBA00022840"/>
    </source>
</evidence>
<dbReference type="PANTHER" id="PTHR12400">
    <property type="entry name" value="INOSITOL POLYPHOSPHATE KINASE"/>
    <property type="match status" value="1"/>
</dbReference>
<dbReference type="GO" id="GO:0005634">
    <property type="term" value="C:nucleus"/>
    <property type="evidence" value="ECO:0007669"/>
    <property type="project" value="TreeGrafter"/>
</dbReference>
<name>A0AA85ITV3_TRIRE</name>
<dbReference type="PANTHER" id="PTHR12400:SF51">
    <property type="entry name" value="INOSITOL POLYPHOSPHATE MULTIKINASE"/>
    <property type="match status" value="1"/>
</dbReference>
<dbReference type="GO" id="GO:0032958">
    <property type="term" value="P:inositol phosphate biosynthetic process"/>
    <property type="evidence" value="ECO:0007669"/>
    <property type="project" value="InterPro"/>
</dbReference>
<evidence type="ECO:0000256" key="1">
    <source>
        <dbReference type="ARBA" id="ARBA00007374"/>
    </source>
</evidence>
<evidence type="ECO:0000256" key="7">
    <source>
        <dbReference type="ARBA" id="ARBA00036525"/>
    </source>
</evidence>
<keyword evidence="4 8" id="KW-0418">Kinase</keyword>
<evidence type="ECO:0000256" key="2">
    <source>
        <dbReference type="ARBA" id="ARBA00022679"/>
    </source>
</evidence>
<keyword evidence="2 8" id="KW-0808">Transferase</keyword>
<evidence type="ECO:0000313" key="11">
    <source>
        <dbReference type="WBParaSite" id="TREG1_112040.1"/>
    </source>
</evidence>
<dbReference type="InterPro" id="IPR005522">
    <property type="entry name" value="IPK"/>
</dbReference>
<keyword evidence="10" id="KW-1185">Reference proteome</keyword>
<proteinExistence type="inferred from homology"/>
<comment type="catalytic activity">
    <reaction evidence="7">
        <text>1D-myo-inositol 1,3,4,6-tetrakisphosphate + ATP = 1D-myo-inositol 1,3,4,5,6-pentakisphosphate + ADP + H(+)</text>
        <dbReference type="Rhea" id="RHEA:12717"/>
        <dbReference type="ChEBI" id="CHEBI:15378"/>
        <dbReference type="ChEBI" id="CHEBI:30616"/>
        <dbReference type="ChEBI" id="CHEBI:57660"/>
        <dbReference type="ChEBI" id="CHEBI:57733"/>
        <dbReference type="ChEBI" id="CHEBI:456216"/>
        <dbReference type="EC" id="2.7.1.140"/>
    </reaction>
</comment>
<dbReference type="SUPFAM" id="SSF56104">
    <property type="entry name" value="SAICAR synthase-like"/>
    <property type="match status" value="1"/>
</dbReference>
<dbReference type="WBParaSite" id="TREG1_112040.2">
    <property type="protein sequence ID" value="TREG1_112040.2"/>
    <property type="gene ID" value="TREG1_112040"/>
</dbReference>
<dbReference type="GO" id="GO:0051765">
    <property type="term" value="F:inositol tetrakisphosphate kinase activity"/>
    <property type="evidence" value="ECO:0007669"/>
    <property type="project" value="TreeGrafter"/>
</dbReference>
<organism evidence="10 13">
    <name type="scientific">Trichobilharzia regenti</name>
    <name type="common">Nasal bird schistosome</name>
    <dbReference type="NCBI Taxonomy" id="157069"/>
    <lineage>
        <taxon>Eukaryota</taxon>
        <taxon>Metazoa</taxon>
        <taxon>Spiralia</taxon>
        <taxon>Lophotrochozoa</taxon>
        <taxon>Platyhelminthes</taxon>
        <taxon>Trematoda</taxon>
        <taxon>Digenea</taxon>
        <taxon>Strigeidida</taxon>
        <taxon>Schistosomatoidea</taxon>
        <taxon>Schistosomatidae</taxon>
        <taxon>Trichobilharzia</taxon>
    </lineage>
</organism>
<evidence type="ECO:0000256" key="9">
    <source>
        <dbReference type="SAM" id="MobiDB-lite"/>
    </source>
</evidence>
<reference evidence="10" key="1">
    <citation type="submission" date="2022-06" db="EMBL/GenBank/DDBJ databases">
        <authorList>
            <person name="Berger JAMES D."/>
            <person name="Berger JAMES D."/>
        </authorList>
    </citation>
    <scope>NUCLEOTIDE SEQUENCE [LARGE SCALE GENOMIC DNA]</scope>
</reference>
<evidence type="ECO:0000256" key="8">
    <source>
        <dbReference type="RuleBase" id="RU363090"/>
    </source>
</evidence>
<dbReference type="WBParaSite" id="TREG1_112040.1">
    <property type="protein sequence ID" value="TREG1_112040.1"/>
    <property type="gene ID" value="TREG1_112040"/>
</dbReference>
<evidence type="ECO:0000313" key="10">
    <source>
        <dbReference type="Proteomes" id="UP000050795"/>
    </source>
</evidence>
<evidence type="ECO:0000313" key="13">
    <source>
        <dbReference type="WBParaSite" id="TREG1_112040.4"/>
    </source>
</evidence>
<reference evidence="11 12" key="2">
    <citation type="submission" date="2023-11" db="UniProtKB">
        <authorList>
            <consortium name="WormBaseParasite"/>
        </authorList>
    </citation>
    <scope>IDENTIFICATION</scope>
</reference>
<evidence type="ECO:0000256" key="3">
    <source>
        <dbReference type="ARBA" id="ARBA00022741"/>
    </source>
</evidence>
<dbReference type="Proteomes" id="UP000050795">
    <property type="component" value="Unassembled WGS sequence"/>
</dbReference>
<comment type="catalytic activity">
    <reaction evidence="6">
        <text>1D-myo-inositol 1,4,5-trisphosphate + 2 ATP = 1D-myo-inositol 1,3,4,5,6-pentakisphosphate + 2 ADP + 2 H(+)</text>
        <dbReference type="Rhea" id="RHEA:32359"/>
        <dbReference type="ChEBI" id="CHEBI:15378"/>
        <dbReference type="ChEBI" id="CHEBI:30616"/>
        <dbReference type="ChEBI" id="CHEBI:57733"/>
        <dbReference type="ChEBI" id="CHEBI:203600"/>
        <dbReference type="ChEBI" id="CHEBI:456216"/>
        <dbReference type="EC" id="2.7.1.151"/>
    </reaction>
</comment>
<dbReference type="WBParaSite" id="TREG1_112040.3">
    <property type="protein sequence ID" value="TREG1_112040.3"/>
    <property type="gene ID" value="TREG1_112040"/>
</dbReference>
<dbReference type="GO" id="GO:0005524">
    <property type="term" value="F:ATP binding"/>
    <property type="evidence" value="ECO:0007669"/>
    <property type="project" value="UniProtKB-KW"/>
</dbReference>
<evidence type="ECO:0000313" key="12">
    <source>
        <dbReference type="WBParaSite" id="TREG1_112040.2"/>
    </source>
</evidence>
<dbReference type="Pfam" id="PF03770">
    <property type="entry name" value="IPK"/>
    <property type="match status" value="1"/>
</dbReference>
<dbReference type="Gene3D" id="3.30.470.160">
    <property type="entry name" value="Inositol polyphosphate kinase"/>
    <property type="match status" value="1"/>
</dbReference>
<keyword evidence="3" id="KW-0547">Nucleotide-binding</keyword>
<comment type="similarity">
    <text evidence="1 8">Belongs to the inositol phosphokinase (IPK) family.</text>
</comment>
<feature type="region of interest" description="Disordered" evidence="9">
    <location>
        <begin position="264"/>
        <end position="313"/>
    </location>
</feature>
<dbReference type="GO" id="GO:0008440">
    <property type="term" value="F:inositol-1,4,5-trisphosphate 3-kinase activity"/>
    <property type="evidence" value="ECO:0007669"/>
    <property type="project" value="TreeGrafter"/>
</dbReference>
<feature type="compositionally biased region" description="Polar residues" evidence="9">
    <location>
        <begin position="264"/>
        <end position="276"/>
    </location>
</feature>
<dbReference type="GO" id="GO:0005737">
    <property type="term" value="C:cytoplasm"/>
    <property type="evidence" value="ECO:0007669"/>
    <property type="project" value="TreeGrafter"/>
</dbReference>
<dbReference type="EC" id="2.7.-.-" evidence="8"/>
<sequence length="386" mass="43878">MNNEMEETLNCLFEKSSLLPSNLTDYPNQIGGHGLLFGNKCKILYSHEESTIYKPIQHYPKGPHELDFYQRLFDPNCCEPALIELRQFVPDFYGLYRDSQGKHLYLGLKDVLANFKHPSLCDLKMGRRTYAPDSSPSKIMIECAKYKWREEIGFLVTGLRVFNPSIKEHTTFDIFFGRSLDPTTIYSNGIRLFLGNDVKRAQRLAQQYVLKLSQLAKWFESQTRYHFYASSLLLAYDDVAAAAAAVATAADAIDDNVREFNSSSPPNHYCNGLNNSHPIHEDDHLHPPPPLNQSTVSQSFPSPLSPLPSAPATSFMTNETQAEESVLVYLIDFTRWEMIENTNDMKKDENFLYGLYYLIDLFKRAANDNSSSLPADAIPTKNTVQS</sequence>
<accession>A0AA85ITV3</accession>
<dbReference type="InterPro" id="IPR038286">
    <property type="entry name" value="IPK_sf"/>
</dbReference>